<keyword evidence="5" id="KW-0694">RNA-binding</keyword>
<dbReference type="Pfam" id="PF00673">
    <property type="entry name" value="Ribosomal_L5_C"/>
    <property type="match status" value="1"/>
</dbReference>
<evidence type="ECO:0000313" key="9">
    <source>
        <dbReference type="EMBL" id="KKS43902.1"/>
    </source>
</evidence>
<keyword evidence="3 5" id="KW-0687">Ribonucleoprotein</keyword>
<sequence>MTSRLKSLYQKETVPFLQKELNTVSPSNSGLQPSLAGYILANSLPPKAGSSKQSINSLALPHLSKVVVAMGVGKALLDKSELQKAEADLALISGQKPKVTKAKKAVSSFKLQAGQEIGLMATLRGERMYQFLDKVFNVVFPRTRDFRGLSKQGFDGSGNFSLGFADQTVFAEINPGKVDKLRGLQITIVTTTLDNEQAYLLLKALGCPFKKE</sequence>
<dbReference type="GO" id="GO:0019843">
    <property type="term" value="F:rRNA binding"/>
    <property type="evidence" value="ECO:0007669"/>
    <property type="project" value="UniProtKB-UniRule"/>
</dbReference>
<evidence type="ECO:0000259" key="8">
    <source>
        <dbReference type="Pfam" id="PF00673"/>
    </source>
</evidence>
<dbReference type="Pfam" id="PF00281">
    <property type="entry name" value="Ribosomal_L5"/>
    <property type="match status" value="1"/>
</dbReference>
<evidence type="ECO:0000259" key="7">
    <source>
        <dbReference type="Pfam" id="PF00281"/>
    </source>
</evidence>
<evidence type="ECO:0000313" key="10">
    <source>
        <dbReference type="Proteomes" id="UP000034875"/>
    </source>
</evidence>
<dbReference type="GO" id="GO:0005840">
    <property type="term" value="C:ribosome"/>
    <property type="evidence" value="ECO:0007669"/>
    <property type="project" value="UniProtKB-KW"/>
</dbReference>
<keyword evidence="2 5" id="KW-0689">Ribosomal protein</keyword>
<evidence type="ECO:0000256" key="2">
    <source>
        <dbReference type="ARBA" id="ARBA00022980"/>
    </source>
</evidence>
<evidence type="ECO:0000256" key="3">
    <source>
        <dbReference type="ARBA" id="ARBA00023274"/>
    </source>
</evidence>
<dbReference type="HAMAP" id="MF_01333_B">
    <property type="entry name" value="Ribosomal_uL5_B"/>
    <property type="match status" value="1"/>
</dbReference>
<dbReference type="SUPFAM" id="SSF55282">
    <property type="entry name" value="RL5-like"/>
    <property type="match status" value="1"/>
</dbReference>
<organism evidence="9 10">
    <name type="scientific">candidate division CPR1 bacterium GW2011_GWA2_42_17</name>
    <dbReference type="NCBI Taxonomy" id="1618341"/>
    <lineage>
        <taxon>Bacteria</taxon>
        <taxon>candidate division CPR1</taxon>
    </lineage>
</organism>
<keyword evidence="5" id="KW-0699">rRNA-binding</keyword>
<evidence type="ECO:0000256" key="4">
    <source>
        <dbReference type="ARBA" id="ARBA00035245"/>
    </source>
</evidence>
<proteinExistence type="inferred from homology"/>
<comment type="subunit">
    <text evidence="5">Part of the 50S ribosomal subunit; part of the 5S rRNA/L5/L18/L25 subcomplex. Contacts the 5S rRNA and the P site tRNA. Forms a bridge to the 30S subunit in the 70S ribosome.</text>
</comment>
<dbReference type="GO" id="GO:0000049">
    <property type="term" value="F:tRNA binding"/>
    <property type="evidence" value="ECO:0007669"/>
    <property type="project" value="UniProtKB-UniRule"/>
</dbReference>
<comment type="function">
    <text evidence="5">This is 1 of the proteins that bind and probably mediate the attachment of the 5S RNA into the large ribosomal subunit, where it forms part of the central protuberance. In the 70S ribosome it contacts protein S13 of the 30S subunit (bridge B1b), connecting the 2 subunits; this bridge is implicated in subunit movement. Contacts the P site tRNA; the 5S rRNA and some of its associated proteins might help stabilize positioning of ribosome-bound tRNAs.</text>
</comment>
<dbReference type="NCBIfam" id="NF000585">
    <property type="entry name" value="PRK00010.1"/>
    <property type="match status" value="1"/>
</dbReference>
<dbReference type="GO" id="GO:0006412">
    <property type="term" value="P:translation"/>
    <property type="evidence" value="ECO:0007669"/>
    <property type="project" value="UniProtKB-UniRule"/>
</dbReference>
<feature type="domain" description="Large ribosomal subunit protein uL5 N-terminal" evidence="7">
    <location>
        <begin position="58"/>
        <end position="111"/>
    </location>
</feature>
<dbReference type="FunFam" id="3.30.1440.10:FF:000001">
    <property type="entry name" value="50S ribosomal protein L5"/>
    <property type="match status" value="1"/>
</dbReference>
<feature type="domain" description="Large ribosomal subunit protein uL5 C-terminal" evidence="8">
    <location>
        <begin position="117"/>
        <end position="209"/>
    </location>
</feature>
<dbReference type="InterPro" id="IPR031309">
    <property type="entry name" value="Ribosomal_uL5_C"/>
</dbReference>
<dbReference type="InterPro" id="IPR020930">
    <property type="entry name" value="Ribosomal_uL5_bac-type"/>
</dbReference>
<dbReference type="InterPro" id="IPR002132">
    <property type="entry name" value="Ribosomal_uL5"/>
</dbReference>
<dbReference type="PIRSF" id="PIRSF002161">
    <property type="entry name" value="Ribosomal_L5"/>
    <property type="match status" value="1"/>
</dbReference>
<dbReference type="EMBL" id="LCCZ01000017">
    <property type="protein sequence ID" value="KKS43902.1"/>
    <property type="molecule type" value="Genomic_DNA"/>
</dbReference>
<dbReference type="InterPro" id="IPR031310">
    <property type="entry name" value="Ribosomal_uL5_N"/>
</dbReference>
<gene>
    <name evidence="5" type="primary">rplE</name>
    <name evidence="9" type="ORF">UV05_C0017G0011</name>
</gene>
<comment type="caution">
    <text evidence="9">The sequence shown here is derived from an EMBL/GenBank/DDBJ whole genome shotgun (WGS) entry which is preliminary data.</text>
</comment>
<dbReference type="InterPro" id="IPR022803">
    <property type="entry name" value="Ribosomal_uL5_dom_sf"/>
</dbReference>
<dbReference type="AlphaFoldDB" id="A0A0G0Z5B8"/>
<protein>
    <recommendedName>
        <fullName evidence="4 5">Large ribosomal subunit protein uL5</fullName>
    </recommendedName>
</protein>
<keyword evidence="5" id="KW-0820">tRNA-binding</keyword>
<name>A0A0G0Z5B8_9BACT</name>
<reference evidence="9 10" key="1">
    <citation type="journal article" date="2015" name="Nature">
        <title>rRNA introns, odd ribosomes, and small enigmatic genomes across a large radiation of phyla.</title>
        <authorList>
            <person name="Brown C.T."/>
            <person name="Hug L.A."/>
            <person name="Thomas B.C."/>
            <person name="Sharon I."/>
            <person name="Castelle C.J."/>
            <person name="Singh A."/>
            <person name="Wilkins M.J."/>
            <person name="Williams K.H."/>
            <person name="Banfield J.F."/>
        </authorList>
    </citation>
    <scope>NUCLEOTIDE SEQUENCE [LARGE SCALE GENOMIC DNA]</scope>
</reference>
<evidence type="ECO:0000256" key="5">
    <source>
        <dbReference type="HAMAP-Rule" id="MF_01333"/>
    </source>
</evidence>
<dbReference type="GO" id="GO:0003735">
    <property type="term" value="F:structural constituent of ribosome"/>
    <property type="evidence" value="ECO:0007669"/>
    <property type="project" value="InterPro"/>
</dbReference>
<dbReference type="PANTHER" id="PTHR11994">
    <property type="entry name" value="60S RIBOSOMAL PROTEIN L11-RELATED"/>
    <property type="match status" value="1"/>
</dbReference>
<dbReference type="Proteomes" id="UP000034875">
    <property type="component" value="Unassembled WGS sequence"/>
</dbReference>
<dbReference type="Gene3D" id="3.30.1440.10">
    <property type="match status" value="1"/>
</dbReference>
<comment type="similarity">
    <text evidence="1 5 6">Belongs to the universal ribosomal protein uL5 family.</text>
</comment>
<accession>A0A0G0Z5B8</accession>
<evidence type="ECO:0000256" key="6">
    <source>
        <dbReference type="RuleBase" id="RU003930"/>
    </source>
</evidence>
<evidence type="ECO:0000256" key="1">
    <source>
        <dbReference type="ARBA" id="ARBA00008553"/>
    </source>
</evidence>
<dbReference type="GO" id="GO:1990904">
    <property type="term" value="C:ribonucleoprotein complex"/>
    <property type="evidence" value="ECO:0007669"/>
    <property type="project" value="UniProtKB-KW"/>
</dbReference>
<dbReference type="PATRIC" id="fig|1618341.3.peg.348"/>